<dbReference type="Pfam" id="PF00881">
    <property type="entry name" value="Nitroreductase"/>
    <property type="match status" value="1"/>
</dbReference>
<dbReference type="InterPro" id="IPR029479">
    <property type="entry name" value="Nitroreductase"/>
</dbReference>
<dbReference type="EMBL" id="NEVQ01000008">
    <property type="protein sequence ID" value="OZI59316.1"/>
    <property type="molecule type" value="Genomic_DNA"/>
</dbReference>
<dbReference type="Proteomes" id="UP000216885">
    <property type="component" value="Unassembled WGS sequence"/>
</dbReference>
<dbReference type="PANTHER" id="PTHR43745:SF2">
    <property type="entry name" value="NITROREDUCTASE MJ1384-RELATED"/>
    <property type="match status" value="1"/>
</dbReference>
<dbReference type="InterPro" id="IPR052544">
    <property type="entry name" value="Bacteriocin_Proc_Enz"/>
</dbReference>
<dbReference type="GO" id="GO:0016491">
    <property type="term" value="F:oxidoreductase activity"/>
    <property type="evidence" value="ECO:0007669"/>
    <property type="project" value="InterPro"/>
</dbReference>
<dbReference type="PANTHER" id="PTHR43745">
    <property type="entry name" value="NITROREDUCTASE MJ1384-RELATED"/>
    <property type="match status" value="1"/>
</dbReference>
<evidence type="ECO:0000259" key="1">
    <source>
        <dbReference type="Pfam" id="PF00881"/>
    </source>
</evidence>
<protein>
    <submittedName>
        <fullName evidence="2">Nitroreductase</fullName>
    </submittedName>
</protein>
<comment type="caution">
    <text evidence="2">The sequence shown here is derived from an EMBL/GenBank/DDBJ whole genome shotgun (WGS) entry which is preliminary data.</text>
</comment>
<sequence>MHSDSDSPWAEAPLFHLFWKNGELNASRAMAMGQRIARDAVRPAGTPAPVHRAGVVELPDAPESDINAWERRVSERSFGEVPATLPDLGRVLYPLRTRLQGTTRLLPSGGAKYPMQVYVALCRVDGPPELTGQIAWYDNARHGLVPVCACPAWSELASMLGVDWEQAPAAVVFMIARPENMLAKYGERGGRFLLIEAGVYLGALGYQVAQADWGGCAIGSYHDDAVLSLLGLSAPRHVAALVYACGPKG</sequence>
<evidence type="ECO:0000313" key="2">
    <source>
        <dbReference type="EMBL" id="OZI59316.1"/>
    </source>
</evidence>
<dbReference type="AlphaFoldDB" id="A0A261UBK9"/>
<dbReference type="Gene3D" id="3.40.109.10">
    <property type="entry name" value="NADH Oxidase"/>
    <property type="match status" value="1"/>
</dbReference>
<feature type="domain" description="Nitroreductase" evidence="1">
    <location>
        <begin position="105"/>
        <end position="241"/>
    </location>
</feature>
<gene>
    <name evidence="2" type="ORF">CAL20_06160</name>
</gene>
<dbReference type="SUPFAM" id="SSF55469">
    <property type="entry name" value="FMN-dependent nitroreductase-like"/>
    <property type="match status" value="1"/>
</dbReference>
<name>A0A261UBK9_9BORD</name>
<accession>A0A261UBK9</accession>
<keyword evidence="3" id="KW-1185">Reference proteome</keyword>
<reference evidence="2 3" key="1">
    <citation type="submission" date="2017-05" db="EMBL/GenBank/DDBJ databases">
        <title>Complete and WGS of Bordetella genogroups.</title>
        <authorList>
            <person name="Spilker T."/>
            <person name="LiPuma J."/>
        </authorList>
    </citation>
    <scope>NUCLEOTIDE SEQUENCE [LARGE SCALE GENOMIC DNA]</scope>
    <source>
        <strain evidence="2 3">AU9919</strain>
    </source>
</reference>
<evidence type="ECO:0000313" key="3">
    <source>
        <dbReference type="Proteomes" id="UP000216885"/>
    </source>
</evidence>
<dbReference type="InterPro" id="IPR000415">
    <property type="entry name" value="Nitroreductase-like"/>
</dbReference>
<dbReference type="CDD" id="cd02142">
    <property type="entry name" value="McbC_SagB-like_oxidoreductase"/>
    <property type="match status" value="1"/>
</dbReference>
<organism evidence="2 3">
    <name type="scientific">Bordetella genomosp. 4</name>
    <dbReference type="NCBI Taxonomy" id="463044"/>
    <lineage>
        <taxon>Bacteria</taxon>
        <taxon>Pseudomonadati</taxon>
        <taxon>Pseudomonadota</taxon>
        <taxon>Betaproteobacteria</taxon>
        <taxon>Burkholderiales</taxon>
        <taxon>Alcaligenaceae</taxon>
        <taxon>Bordetella</taxon>
    </lineage>
</organism>
<proteinExistence type="predicted"/>